<feature type="region of interest" description="Disordered" evidence="1">
    <location>
        <begin position="46"/>
        <end position="76"/>
    </location>
</feature>
<feature type="compositionally biased region" description="Basic and acidic residues" evidence="1">
    <location>
        <begin position="56"/>
        <end position="65"/>
    </location>
</feature>
<evidence type="ECO:0000256" key="1">
    <source>
        <dbReference type="SAM" id="MobiDB-lite"/>
    </source>
</evidence>
<sequence length="89" mass="10062">MGEEGREKESEWESEGGSCVVVRLGEASQWFRASRALRNLKNSRVQRDQGTFRNPDSVKIEELKASQDSSGRQGFKGTQRLQEVAFCKP</sequence>
<evidence type="ECO:0000313" key="3">
    <source>
        <dbReference type="Proteomes" id="UP000324222"/>
    </source>
</evidence>
<dbReference type="AlphaFoldDB" id="A0A5B7HI91"/>
<protein>
    <submittedName>
        <fullName evidence="2">Uncharacterized protein</fullName>
    </submittedName>
</protein>
<keyword evidence="3" id="KW-1185">Reference proteome</keyword>
<organism evidence="2 3">
    <name type="scientific">Portunus trituberculatus</name>
    <name type="common">Swimming crab</name>
    <name type="synonym">Neptunus trituberculatus</name>
    <dbReference type="NCBI Taxonomy" id="210409"/>
    <lineage>
        <taxon>Eukaryota</taxon>
        <taxon>Metazoa</taxon>
        <taxon>Ecdysozoa</taxon>
        <taxon>Arthropoda</taxon>
        <taxon>Crustacea</taxon>
        <taxon>Multicrustacea</taxon>
        <taxon>Malacostraca</taxon>
        <taxon>Eumalacostraca</taxon>
        <taxon>Eucarida</taxon>
        <taxon>Decapoda</taxon>
        <taxon>Pleocyemata</taxon>
        <taxon>Brachyura</taxon>
        <taxon>Eubrachyura</taxon>
        <taxon>Portunoidea</taxon>
        <taxon>Portunidae</taxon>
        <taxon>Portuninae</taxon>
        <taxon>Portunus</taxon>
    </lineage>
</organism>
<name>A0A5B7HI91_PORTR</name>
<comment type="caution">
    <text evidence="2">The sequence shown here is derived from an EMBL/GenBank/DDBJ whole genome shotgun (WGS) entry which is preliminary data.</text>
</comment>
<reference evidence="2 3" key="1">
    <citation type="submission" date="2019-05" db="EMBL/GenBank/DDBJ databases">
        <title>Another draft genome of Portunus trituberculatus and its Hox gene families provides insights of decapod evolution.</title>
        <authorList>
            <person name="Jeong J.-H."/>
            <person name="Song I."/>
            <person name="Kim S."/>
            <person name="Choi T."/>
            <person name="Kim D."/>
            <person name="Ryu S."/>
            <person name="Kim W."/>
        </authorList>
    </citation>
    <scope>NUCLEOTIDE SEQUENCE [LARGE SCALE GENOMIC DNA]</scope>
    <source>
        <tissue evidence="2">Muscle</tissue>
    </source>
</reference>
<gene>
    <name evidence="2" type="ORF">E2C01_066852</name>
</gene>
<proteinExistence type="predicted"/>
<evidence type="ECO:0000313" key="2">
    <source>
        <dbReference type="EMBL" id="MPC72541.1"/>
    </source>
</evidence>
<dbReference type="Proteomes" id="UP000324222">
    <property type="component" value="Unassembled WGS sequence"/>
</dbReference>
<dbReference type="EMBL" id="VSRR010034921">
    <property type="protein sequence ID" value="MPC72541.1"/>
    <property type="molecule type" value="Genomic_DNA"/>
</dbReference>
<accession>A0A5B7HI91</accession>